<dbReference type="InterPro" id="IPR046349">
    <property type="entry name" value="C1-like_sf"/>
</dbReference>
<sequence>MMLNFPCKWTTRESMRLGLGRVDLDNDQNFDDTRRYLHQWLKGNLAVNSKCVVCDGVCGSLLRLQDYKCVWCKV</sequence>
<organism evidence="1 2">
    <name type="scientific">Romanomermis culicivorax</name>
    <name type="common">Nematode worm</name>
    <dbReference type="NCBI Taxonomy" id="13658"/>
    <lineage>
        <taxon>Eukaryota</taxon>
        <taxon>Metazoa</taxon>
        <taxon>Ecdysozoa</taxon>
        <taxon>Nematoda</taxon>
        <taxon>Enoplea</taxon>
        <taxon>Dorylaimia</taxon>
        <taxon>Mermithida</taxon>
        <taxon>Mermithoidea</taxon>
        <taxon>Mermithidae</taxon>
        <taxon>Romanomermis</taxon>
    </lineage>
</organism>
<dbReference type="SUPFAM" id="SSF57889">
    <property type="entry name" value="Cysteine-rich domain"/>
    <property type="match status" value="1"/>
</dbReference>
<dbReference type="Proteomes" id="UP000887565">
    <property type="component" value="Unplaced"/>
</dbReference>
<name>A0A915IIN0_ROMCU</name>
<protein>
    <submittedName>
        <fullName evidence="2">Uncharacterized protein</fullName>
    </submittedName>
</protein>
<proteinExistence type="predicted"/>
<reference evidence="2" key="1">
    <citation type="submission" date="2022-11" db="UniProtKB">
        <authorList>
            <consortium name="WormBaseParasite"/>
        </authorList>
    </citation>
    <scope>IDENTIFICATION</scope>
</reference>
<keyword evidence="1" id="KW-1185">Reference proteome</keyword>
<accession>A0A915IIN0</accession>
<evidence type="ECO:0000313" key="2">
    <source>
        <dbReference type="WBParaSite" id="nRc.2.0.1.t14032-RA"/>
    </source>
</evidence>
<dbReference type="AlphaFoldDB" id="A0A915IIN0"/>
<dbReference type="Gene3D" id="3.30.60.20">
    <property type="match status" value="1"/>
</dbReference>
<evidence type="ECO:0000313" key="1">
    <source>
        <dbReference type="Proteomes" id="UP000887565"/>
    </source>
</evidence>
<dbReference type="WBParaSite" id="nRc.2.0.1.t14032-RA">
    <property type="protein sequence ID" value="nRc.2.0.1.t14032-RA"/>
    <property type="gene ID" value="nRc.2.0.1.g14032"/>
</dbReference>